<dbReference type="Gramene" id="mRNA:HanXRQr2_Chr08g0325731">
    <property type="protein sequence ID" value="CDS:HanXRQr2_Chr08g0325731.1"/>
    <property type="gene ID" value="HanXRQr2_Chr08g0325731"/>
</dbReference>
<gene>
    <name evidence="1" type="ORF">HanXRQr2_Chr08g0325731</name>
</gene>
<dbReference type="AlphaFoldDB" id="A0A9K3NBZ9"/>
<keyword evidence="2" id="KW-1185">Reference proteome</keyword>
<protein>
    <submittedName>
        <fullName evidence="1">Uncharacterized protein</fullName>
    </submittedName>
</protein>
<organism evidence="1 2">
    <name type="scientific">Helianthus annuus</name>
    <name type="common">Common sunflower</name>
    <dbReference type="NCBI Taxonomy" id="4232"/>
    <lineage>
        <taxon>Eukaryota</taxon>
        <taxon>Viridiplantae</taxon>
        <taxon>Streptophyta</taxon>
        <taxon>Embryophyta</taxon>
        <taxon>Tracheophyta</taxon>
        <taxon>Spermatophyta</taxon>
        <taxon>Magnoliopsida</taxon>
        <taxon>eudicotyledons</taxon>
        <taxon>Gunneridae</taxon>
        <taxon>Pentapetalae</taxon>
        <taxon>asterids</taxon>
        <taxon>campanulids</taxon>
        <taxon>Asterales</taxon>
        <taxon>Asteraceae</taxon>
        <taxon>Asteroideae</taxon>
        <taxon>Heliantheae alliance</taxon>
        <taxon>Heliantheae</taxon>
        <taxon>Helianthus</taxon>
    </lineage>
</organism>
<reference evidence="1" key="2">
    <citation type="submission" date="2020-06" db="EMBL/GenBank/DDBJ databases">
        <title>Helianthus annuus Genome sequencing and assembly Release 2.</title>
        <authorList>
            <person name="Gouzy J."/>
            <person name="Langlade N."/>
            <person name="Munos S."/>
        </authorList>
    </citation>
    <scope>NUCLEOTIDE SEQUENCE</scope>
    <source>
        <tissue evidence="1">Leaves</tissue>
    </source>
</reference>
<evidence type="ECO:0000313" key="1">
    <source>
        <dbReference type="EMBL" id="KAF5794225.1"/>
    </source>
</evidence>
<evidence type="ECO:0000313" key="2">
    <source>
        <dbReference type="Proteomes" id="UP000215914"/>
    </source>
</evidence>
<name>A0A9K3NBZ9_HELAN</name>
<proteinExistence type="predicted"/>
<comment type="caution">
    <text evidence="1">The sequence shown here is derived from an EMBL/GenBank/DDBJ whole genome shotgun (WGS) entry which is preliminary data.</text>
</comment>
<sequence length="56" mass="6439">MPGLPISTFEMSKSLIKNNSSTYEKKKRETPRNMAMTHFLLIHLIDSFSQQLVSNP</sequence>
<accession>A0A9K3NBZ9</accession>
<dbReference type="Proteomes" id="UP000215914">
    <property type="component" value="Unassembled WGS sequence"/>
</dbReference>
<dbReference type="EMBL" id="MNCJ02000323">
    <property type="protein sequence ID" value="KAF5794225.1"/>
    <property type="molecule type" value="Genomic_DNA"/>
</dbReference>
<reference evidence="1" key="1">
    <citation type="journal article" date="2017" name="Nature">
        <title>The sunflower genome provides insights into oil metabolism, flowering and Asterid evolution.</title>
        <authorList>
            <person name="Badouin H."/>
            <person name="Gouzy J."/>
            <person name="Grassa C.J."/>
            <person name="Murat F."/>
            <person name="Staton S.E."/>
            <person name="Cottret L."/>
            <person name="Lelandais-Briere C."/>
            <person name="Owens G.L."/>
            <person name="Carrere S."/>
            <person name="Mayjonade B."/>
            <person name="Legrand L."/>
            <person name="Gill N."/>
            <person name="Kane N.C."/>
            <person name="Bowers J.E."/>
            <person name="Hubner S."/>
            <person name="Bellec A."/>
            <person name="Berard A."/>
            <person name="Berges H."/>
            <person name="Blanchet N."/>
            <person name="Boniface M.C."/>
            <person name="Brunel D."/>
            <person name="Catrice O."/>
            <person name="Chaidir N."/>
            <person name="Claudel C."/>
            <person name="Donnadieu C."/>
            <person name="Faraut T."/>
            <person name="Fievet G."/>
            <person name="Helmstetter N."/>
            <person name="King M."/>
            <person name="Knapp S.J."/>
            <person name="Lai Z."/>
            <person name="Le Paslier M.C."/>
            <person name="Lippi Y."/>
            <person name="Lorenzon L."/>
            <person name="Mandel J.R."/>
            <person name="Marage G."/>
            <person name="Marchand G."/>
            <person name="Marquand E."/>
            <person name="Bret-Mestries E."/>
            <person name="Morien E."/>
            <person name="Nambeesan S."/>
            <person name="Nguyen T."/>
            <person name="Pegot-Espagnet P."/>
            <person name="Pouilly N."/>
            <person name="Raftis F."/>
            <person name="Sallet E."/>
            <person name="Schiex T."/>
            <person name="Thomas J."/>
            <person name="Vandecasteele C."/>
            <person name="Vares D."/>
            <person name="Vear F."/>
            <person name="Vautrin S."/>
            <person name="Crespi M."/>
            <person name="Mangin B."/>
            <person name="Burke J.M."/>
            <person name="Salse J."/>
            <person name="Munos S."/>
            <person name="Vincourt P."/>
            <person name="Rieseberg L.H."/>
            <person name="Langlade N.B."/>
        </authorList>
    </citation>
    <scope>NUCLEOTIDE SEQUENCE</scope>
    <source>
        <tissue evidence="1">Leaves</tissue>
    </source>
</reference>